<dbReference type="EMBL" id="FLYI01000487">
    <property type="protein sequence ID" value="SCA60761.1"/>
    <property type="molecule type" value="Genomic_DNA"/>
</dbReference>
<dbReference type="VEuPathDB" id="PlasmoDB:PVX_053690"/>
<keyword evidence="1" id="KW-0472">Membrane</keyword>
<reference evidence="2 3" key="1">
    <citation type="submission" date="2016-07" db="EMBL/GenBank/DDBJ databases">
        <authorList>
            <consortium name="Pathogen Informatics"/>
        </authorList>
    </citation>
    <scope>NUCLEOTIDE SEQUENCE [LARGE SCALE GENOMIC DNA]</scope>
</reference>
<evidence type="ECO:0000313" key="2">
    <source>
        <dbReference type="EMBL" id="SCA60761.1"/>
    </source>
</evidence>
<evidence type="ECO:0000256" key="1">
    <source>
        <dbReference type="SAM" id="Phobius"/>
    </source>
</evidence>
<dbReference type="VEuPathDB" id="PlasmoDB:PVPAM_060037300"/>
<keyword evidence="1" id="KW-1133">Transmembrane helix</keyword>
<name>A0A1G4E5N8_PLAVI</name>
<proteinExistence type="predicted"/>
<evidence type="ECO:0000313" key="3">
    <source>
        <dbReference type="Proteomes" id="UP000305196"/>
    </source>
</evidence>
<gene>
    <name evidence="2" type="ORF">PVC01_000115100</name>
</gene>
<dbReference type="VEuPathDB" id="PlasmoDB:PVW1_090005800"/>
<keyword evidence="1" id="KW-0812">Transmembrane</keyword>
<dbReference type="AlphaFoldDB" id="A0A1G4E5N8"/>
<protein>
    <submittedName>
        <fullName evidence="2">Vir protein, putative</fullName>
    </submittedName>
</protein>
<sequence length="311" mass="36838">MSCPPKIEEDSYDFFDIIDDYIKDGKVISNEDVPLDELKHCDSFSKVYTSGIYSEIGKDICEQFLKLYTSIPNLKDNKRNYENYKKDSNFVNYWLNYKIRESKLNGSVCVNKFSQGMEQQCVETLKLNYSSDFIYHIVEEDFQKMKLLYILYENYSILNKLINNSTSEEPKLLLDPSNNCYDNYKKARNMCYDKNNKFCQKLEKFKSKYEALYTILETKDEEFSKNFKRLPEDENSKIISTATIGSVVGLIPLFGVLYRFTPLGQFFKPNKRKLTNEYSNNDEMRNILIMDQESKRIRSQQEIYNIKYHAV</sequence>
<feature type="transmembrane region" description="Helical" evidence="1">
    <location>
        <begin position="238"/>
        <end position="258"/>
    </location>
</feature>
<dbReference type="InterPro" id="IPR008780">
    <property type="entry name" value="Plasmodium_Vir"/>
</dbReference>
<dbReference type="Pfam" id="PF05795">
    <property type="entry name" value="Plasmodium_Vir"/>
    <property type="match status" value="2"/>
</dbReference>
<dbReference type="VEuPathDB" id="PlasmoDB:PVP01_0003210"/>
<organism evidence="2 3">
    <name type="scientific">Plasmodium vivax</name>
    <name type="common">malaria parasite P. vivax</name>
    <dbReference type="NCBI Taxonomy" id="5855"/>
    <lineage>
        <taxon>Eukaryota</taxon>
        <taxon>Sar</taxon>
        <taxon>Alveolata</taxon>
        <taxon>Apicomplexa</taxon>
        <taxon>Aconoidasida</taxon>
        <taxon>Haemosporida</taxon>
        <taxon>Plasmodiidae</taxon>
        <taxon>Plasmodium</taxon>
        <taxon>Plasmodium (Plasmodium)</taxon>
    </lineage>
</organism>
<accession>A0A1G4E5N8</accession>
<dbReference type="Proteomes" id="UP000305196">
    <property type="component" value="Unassembled WGS sequence"/>
</dbReference>